<dbReference type="InterPro" id="IPR001509">
    <property type="entry name" value="Epimerase_deHydtase"/>
</dbReference>
<dbReference type="InterPro" id="IPR050177">
    <property type="entry name" value="Lipid_A_modif_metabolic_enz"/>
</dbReference>
<dbReference type="CDD" id="cd05256">
    <property type="entry name" value="UDP_AE_SDR_e"/>
    <property type="match status" value="1"/>
</dbReference>
<dbReference type="RefSeq" id="WP_097643095.1">
    <property type="nucleotide sequence ID" value="NZ_NQWI01000016.1"/>
</dbReference>
<keyword evidence="3" id="KW-1185">Reference proteome</keyword>
<dbReference type="Gene3D" id="3.90.25.10">
    <property type="entry name" value="UDP-galactose 4-epimerase, domain 1"/>
    <property type="match status" value="1"/>
</dbReference>
<gene>
    <name evidence="2" type="ORF">CJ255_05520</name>
</gene>
<accession>A0A2A6RLT9</accession>
<proteinExistence type="predicted"/>
<evidence type="ECO:0000313" key="3">
    <source>
        <dbReference type="Proteomes" id="UP000220527"/>
    </source>
</evidence>
<comment type="caution">
    <text evidence="2">The sequence shown here is derived from an EMBL/GenBank/DDBJ whole genome shotgun (WGS) entry which is preliminary data.</text>
</comment>
<evidence type="ECO:0000259" key="1">
    <source>
        <dbReference type="Pfam" id="PF01370"/>
    </source>
</evidence>
<protein>
    <submittedName>
        <fullName evidence="2">LPS biosynthesis protein WbpP</fullName>
    </submittedName>
</protein>
<dbReference type="Pfam" id="PF01370">
    <property type="entry name" value="Epimerase"/>
    <property type="match status" value="1"/>
</dbReference>
<dbReference type="Proteomes" id="UP000220527">
    <property type="component" value="Unassembled WGS sequence"/>
</dbReference>
<dbReference type="OrthoDB" id="9803061at2"/>
<evidence type="ECO:0000313" key="2">
    <source>
        <dbReference type="EMBL" id="PDW04032.1"/>
    </source>
</evidence>
<feature type="domain" description="NAD-dependent epimerase/dehydratase" evidence="1">
    <location>
        <begin position="5"/>
        <end position="240"/>
    </location>
</feature>
<sequence>MPTSLVTGGAGFIGSHLVERLLLRGDHVRVLDNFSSGHAANLAPWRRSIELIEGDLRDPAALARATAGVELVFHQAALPLVQQSVDDPAITNAVNVDGTLQLLLAARGAGVRRVVVASSAAVYGDDQQLPKHEELPIQPLSPYAVSKLATEQYACVFARLYPLEAVALRYFNVFGPRQDPRSPYSGVIARFCAAARTGAEVTIFGDGSQSRDFVAVADVVHANLLAGDAPAANAQVINIARGERTSLLDLVRLLEDLTARPLPVRFAPARSGDILHSLATIDRARVLLGFAPQVSLREGLRLTLEA</sequence>
<reference evidence="3" key="1">
    <citation type="submission" date="2017-08" db="EMBL/GenBank/DDBJ databases">
        <authorList>
            <person name="Grouzdev D.S."/>
            <person name="Gaisin V.A."/>
            <person name="Rysina M.S."/>
            <person name="Gorlenko V.M."/>
        </authorList>
    </citation>
    <scope>NUCLEOTIDE SEQUENCE [LARGE SCALE GENOMIC DNA]</scope>
    <source>
        <strain evidence="3">Kir15-3F</strain>
    </source>
</reference>
<dbReference type="Gene3D" id="3.40.50.720">
    <property type="entry name" value="NAD(P)-binding Rossmann-like Domain"/>
    <property type="match status" value="1"/>
</dbReference>
<name>A0A2A6RLT9_9CHLR</name>
<dbReference type="EMBL" id="NQWI01000016">
    <property type="protein sequence ID" value="PDW04032.1"/>
    <property type="molecule type" value="Genomic_DNA"/>
</dbReference>
<dbReference type="InterPro" id="IPR020904">
    <property type="entry name" value="Sc_DH/Rdtase_CS"/>
</dbReference>
<dbReference type="AlphaFoldDB" id="A0A2A6RLT9"/>
<dbReference type="PANTHER" id="PTHR43245:SF13">
    <property type="entry name" value="UDP-D-APIOSE_UDP-D-XYLOSE SYNTHASE 2"/>
    <property type="match status" value="1"/>
</dbReference>
<dbReference type="InterPro" id="IPR036291">
    <property type="entry name" value="NAD(P)-bd_dom_sf"/>
</dbReference>
<dbReference type="PANTHER" id="PTHR43245">
    <property type="entry name" value="BIFUNCTIONAL POLYMYXIN RESISTANCE PROTEIN ARNA"/>
    <property type="match status" value="1"/>
</dbReference>
<organism evidence="2 3">
    <name type="scientific">Candidatus Viridilinea mediisalina</name>
    <dbReference type="NCBI Taxonomy" id="2024553"/>
    <lineage>
        <taxon>Bacteria</taxon>
        <taxon>Bacillati</taxon>
        <taxon>Chloroflexota</taxon>
        <taxon>Chloroflexia</taxon>
        <taxon>Chloroflexales</taxon>
        <taxon>Chloroflexineae</taxon>
        <taxon>Oscillochloridaceae</taxon>
        <taxon>Candidatus Viridilinea</taxon>
    </lineage>
</organism>
<dbReference type="SUPFAM" id="SSF51735">
    <property type="entry name" value="NAD(P)-binding Rossmann-fold domains"/>
    <property type="match status" value="1"/>
</dbReference>
<dbReference type="PROSITE" id="PS00061">
    <property type="entry name" value="ADH_SHORT"/>
    <property type="match status" value="1"/>
</dbReference>